<dbReference type="GO" id="GO:0003908">
    <property type="term" value="F:methylated-DNA-[protein]-cysteine S-methyltransferase activity"/>
    <property type="evidence" value="ECO:0007669"/>
    <property type="project" value="UniProtKB-EC"/>
</dbReference>
<comment type="catalytic activity">
    <reaction evidence="1">
        <text>a 4-O-methyl-thymidine in DNA + L-cysteinyl-[protein] = a thymidine in DNA + S-methyl-L-cysteinyl-[protein]</text>
        <dbReference type="Rhea" id="RHEA:53428"/>
        <dbReference type="Rhea" id="RHEA-COMP:10131"/>
        <dbReference type="Rhea" id="RHEA-COMP:10132"/>
        <dbReference type="Rhea" id="RHEA-COMP:13555"/>
        <dbReference type="Rhea" id="RHEA-COMP:13556"/>
        <dbReference type="ChEBI" id="CHEBI:29950"/>
        <dbReference type="ChEBI" id="CHEBI:82612"/>
        <dbReference type="ChEBI" id="CHEBI:137386"/>
        <dbReference type="ChEBI" id="CHEBI:137387"/>
        <dbReference type="EC" id="2.1.1.63"/>
    </reaction>
</comment>
<evidence type="ECO:0000313" key="12">
    <source>
        <dbReference type="Proteomes" id="UP000241444"/>
    </source>
</evidence>
<keyword evidence="5 11" id="KW-0808">Transferase</keyword>
<evidence type="ECO:0000256" key="3">
    <source>
        <dbReference type="ARBA" id="ARBA00011918"/>
    </source>
</evidence>
<dbReference type="Pfam" id="PF01035">
    <property type="entry name" value="DNA_binding_1"/>
    <property type="match status" value="1"/>
</dbReference>
<reference evidence="12" key="1">
    <citation type="submission" date="2017-11" db="EMBL/GenBank/DDBJ databases">
        <authorList>
            <person name="Kuznetsova I."/>
            <person name="Sazanova A."/>
            <person name="Chirak E."/>
            <person name="Safronova V."/>
            <person name="Willems A."/>
        </authorList>
    </citation>
    <scope>NUCLEOTIDE SEQUENCE [LARGE SCALE GENOMIC DNA]</scope>
    <source>
        <strain evidence="12">STM 196</strain>
    </source>
</reference>
<dbReference type="Gene3D" id="1.10.10.10">
    <property type="entry name" value="Winged helix-like DNA-binding domain superfamily/Winged helix DNA-binding domain"/>
    <property type="match status" value="1"/>
</dbReference>
<dbReference type="InterPro" id="IPR036631">
    <property type="entry name" value="MGMT_N_sf"/>
</dbReference>
<sequence length="231" mass="25385">MTFYTHSGLPALLSLSHPSTPDRIGLARFLRVLKSPSIRSGDVTKFLQYRNIQTPIGPMVAMANDVGLSLLEFDDRPALPPEIEELERRYGYTIEPGRNAILDHIEAELNGYFAGKLTQFETPLVVPGRPFQLEIWSRLQDIPYGEACTYGDLARAIGNPGSSRAVGAANGQNRVAIVIPCHRVIGADGSLTGYGGGQRRKRFLLDLEHRVFAGMANRPVFHPITAQGSLF</sequence>
<dbReference type="PANTHER" id="PTHR10815:SF5">
    <property type="entry name" value="METHYLATED-DNA--PROTEIN-CYSTEINE METHYLTRANSFERASE"/>
    <property type="match status" value="1"/>
</dbReference>
<evidence type="ECO:0000256" key="6">
    <source>
        <dbReference type="ARBA" id="ARBA00022763"/>
    </source>
</evidence>
<evidence type="ECO:0000256" key="8">
    <source>
        <dbReference type="ARBA" id="ARBA00049348"/>
    </source>
</evidence>
<evidence type="ECO:0000256" key="5">
    <source>
        <dbReference type="ARBA" id="ARBA00022679"/>
    </source>
</evidence>
<feature type="domain" description="Methylated-DNA-[protein]-cysteine S-methyltransferase DNA binding" evidence="9">
    <location>
        <begin position="130"/>
        <end position="209"/>
    </location>
</feature>
<dbReference type="InterPro" id="IPR008332">
    <property type="entry name" value="MethylG_MeTrfase_N"/>
</dbReference>
<evidence type="ECO:0000313" key="11">
    <source>
        <dbReference type="EMBL" id="PSH66566.1"/>
    </source>
</evidence>
<comment type="similarity">
    <text evidence="2">Belongs to the MGMT family.</text>
</comment>
<dbReference type="PROSITE" id="PS00374">
    <property type="entry name" value="MGMT"/>
    <property type="match status" value="1"/>
</dbReference>
<evidence type="ECO:0000259" key="9">
    <source>
        <dbReference type="Pfam" id="PF01035"/>
    </source>
</evidence>
<keyword evidence="4 11" id="KW-0489">Methyltransferase</keyword>
<evidence type="ECO:0000256" key="4">
    <source>
        <dbReference type="ARBA" id="ARBA00022603"/>
    </source>
</evidence>
<keyword evidence="12" id="KW-1185">Reference proteome</keyword>
<dbReference type="InterPro" id="IPR036388">
    <property type="entry name" value="WH-like_DNA-bd_sf"/>
</dbReference>
<dbReference type="GO" id="GO:0006281">
    <property type="term" value="P:DNA repair"/>
    <property type="evidence" value="ECO:0007669"/>
    <property type="project" value="UniProtKB-KW"/>
</dbReference>
<dbReference type="AlphaFoldDB" id="A0A2P7BJD9"/>
<dbReference type="SUPFAM" id="SSF53155">
    <property type="entry name" value="Methylated DNA-protein cysteine methyltransferase domain"/>
    <property type="match status" value="1"/>
</dbReference>
<keyword evidence="6" id="KW-0227">DNA damage</keyword>
<proteinExistence type="inferred from homology"/>
<feature type="domain" description="Methylguanine DNA methyltransferase ribonuclease-like" evidence="10">
    <location>
        <begin position="49"/>
        <end position="124"/>
    </location>
</feature>
<dbReference type="PANTHER" id="PTHR10815">
    <property type="entry name" value="METHYLATED-DNA--PROTEIN-CYSTEINE METHYLTRANSFERASE"/>
    <property type="match status" value="1"/>
</dbReference>
<dbReference type="EC" id="2.1.1.63" evidence="3"/>
<dbReference type="Gene3D" id="3.30.160.70">
    <property type="entry name" value="Methylated DNA-protein cysteine methyltransferase domain"/>
    <property type="match status" value="1"/>
</dbReference>
<organism evidence="11 12">
    <name type="scientific">Phyllobacterium brassicacearum</name>
    <dbReference type="NCBI Taxonomy" id="314235"/>
    <lineage>
        <taxon>Bacteria</taxon>
        <taxon>Pseudomonadati</taxon>
        <taxon>Pseudomonadota</taxon>
        <taxon>Alphaproteobacteria</taxon>
        <taxon>Hyphomicrobiales</taxon>
        <taxon>Phyllobacteriaceae</taxon>
        <taxon>Phyllobacterium</taxon>
    </lineage>
</organism>
<dbReference type="Pfam" id="PF02870">
    <property type="entry name" value="Methyltransf_1N"/>
    <property type="match status" value="1"/>
</dbReference>
<name>A0A2P7BJD9_9HYPH</name>
<evidence type="ECO:0000256" key="1">
    <source>
        <dbReference type="ARBA" id="ARBA00001286"/>
    </source>
</evidence>
<keyword evidence="7" id="KW-0234">DNA repair</keyword>
<dbReference type="OrthoDB" id="9802228at2"/>
<dbReference type="InterPro" id="IPR036217">
    <property type="entry name" value="MethylDNA_cys_MeTrfase_DNAb"/>
</dbReference>
<accession>A0A2P7BJD9</accession>
<dbReference type="SUPFAM" id="SSF46767">
    <property type="entry name" value="Methylated DNA-protein cysteine methyltransferase, C-terminal domain"/>
    <property type="match status" value="1"/>
</dbReference>
<dbReference type="FunFam" id="1.10.10.10:FF:000214">
    <property type="entry name" value="Methylated-DNA--protein-cysteine methyltransferase"/>
    <property type="match status" value="1"/>
</dbReference>
<dbReference type="EMBL" id="PGGO01000015">
    <property type="protein sequence ID" value="PSH66566.1"/>
    <property type="molecule type" value="Genomic_DNA"/>
</dbReference>
<comment type="caution">
    <text evidence="11">The sequence shown here is derived from an EMBL/GenBank/DDBJ whole genome shotgun (WGS) entry which is preliminary data.</text>
</comment>
<comment type="catalytic activity">
    <reaction evidence="8">
        <text>a 6-O-methyl-2'-deoxyguanosine in DNA + L-cysteinyl-[protein] = S-methyl-L-cysteinyl-[protein] + a 2'-deoxyguanosine in DNA</text>
        <dbReference type="Rhea" id="RHEA:24000"/>
        <dbReference type="Rhea" id="RHEA-COMP:10131"/>
        <dbReference type="Rhea" id="RHEA-COMP:10132"/>
        <dbReference type="Rhea" id="RHEA-COMP:11367"/>
        <dbReference type="Rhea" id="RHEA-COMP:11368"/>
        <dbReference type="ChEBI" id="CHEBI:29950"/>
        <dbReference type="ChEBI" id="CHEBI:82612"/>
        <dbReference type="ChEBI" id="CHEBI:85445"/>
        <dbReference type="ChEBI" id="CHEBI:85448"/>
        <dbReference type="EC" id="2.1.1.63"/>
    </reaction>
</comment>
<dbReference type="InterPro" id="IPR014048">
    <property type="entry name" value="MethylDNA_cys_MeTrfase_DNA-bd"/>
</dbReference>
<protein>
    <recommendedName>
        <fullName evidence="3">methylated-DNA--[protein]-cysteine S-methyltransferase</fullName>
        <ecNumber evidence="3">2.1.1.63</ecNumber>
    </recommendedName>
</protein>
<dbReference type="Proteomes" id="UP000241444">
    <property type="component" value="Unassembled WGS sequence"/>
</dbReference>
<dbReference type="NCBIfam" id="TIGR00589">
    <property type="entry name" value="ogt"/>
    <property type="match status" value="1"/>
</dbReference>
<evidence type="ECO:0000256" key="2">
    <source>
        <dbReference type="ARBA" id="ARBA00008711"/>
    </source>
</evidence>
<dbReference type="CDD" id="cd06445">
    <property type="entry name" value="ATase"/>
    <property type="match status" value="1"/>
</dbReference>
<gene>
    <name evidence="11" type="ORF">CU102_18795</name>
</gene>
<evidence type="ECO:0000256" key="7">
    <source>
        <dbReference type="ARBA" id="ARBA00023204"/>
    </source>
</evidence>
<dbReference type="InterPro" id="IPR001497">
    <property type="entry name" value="MethylDNA_cys_MeTrfase_AS"/>
</dbReference>
<evidence type="ECO:0000259" key="10">
    <source>
        <dbReference type="Pfam" id="PF02870"/>
    </source>
</evidence>
<dbReference type="GO" id="GO:0032259">
    <property type="term" value="P:methylation"/>
    <property type="evidence" value="ECO:0007669"/>
    <property type="project" value="UniProtKB-KW"/>
</dbReference>